<comment type="caution">
    <text evidence="1">The sequence shown here is derived from an EMBL/GenBank/DDBJ whole genome shotgun (WGS) entry which is preliminary data.</text>
</comment>
<reference evidence="1 2" key="1">
    <citation type="submission" date="2016-01" db="EMBL/GenBank/DDBJ databases">
        <title>The new phylogeny of the genus Mycobacterium.</title>
        <authorList>
            <person name="Tarcisio F."/>
            <person name="Conor M."/>
            <person name="Antonella G."/>
            <person name="Elisabetta G."/>
            <person name="Giulia F.S."/>
            <person name="Sara T."/>
            <person name="Anna F."/>
            <person name="Clotilde B."/>
            <person name="Roberto B."/>
            <person name="Veronica D.S."/>
            <person name="Fabio R."/>
            <person name="Monica P."/>
            <person name="Olivier J."/>
            <person name="Enrico T."/>
            <person name="Nicola S."/>
        </authorList>
    </citation>
    <scope>NUCLEOTIDE SEQUENCE [LARGE SCALE GENOMIC DNA]</scope>
    <source>
        <strain evidence="1 2">DSM 44160</strain>
    </source>
</reference>
<protein>
    <submittedName>
        <fullName evidence="1">Uncharacterized protein</fullName>
    </submittedName>
</protein>
<gene>
    <name evidence="1" type="ORF">AWC08_04445</name>
</gene>
<dbReference type="RefSeq" id="WP_008253497.1">
    <property type="nucleotide sequence ID" value="NZ_JACKSU010000016.1"/>
</dbReference>
<dbReference type="Proteomes" id="UP000193928">
    <property type="component" value="Unassembled WGS sequence"/>
</dbReference>
<accession>A0A1X1VS31</accession>
<evidence type="ECO:0000313" key="2">
    <source>
        <dbReference type="Proteomes" id="UP000193928"/>
    </source>
</evidence>
<evidence type="ECO:0000313" key="1">
    <source>
        <dbReference type="EMBL" id="ORV71825.1"/>
    </source>
</evidence>
<dbReference type="EMBL" id="LQOY01000216">
    <property type="protein sequence ID" value="ORV71825.1"/>
    <property type="molecule type" value="Genomic_DNA"/>
</dbReference>
<keyword evidence="2" id="KW-1185">Reference proteome</keyword>
<proteinExistence type="predicted"/>
<organism evidence="1 2">
    <name type="scientific">Mycobacterium gordonae</name>
    <dbReference type="NCBI Taxonomy" id="1778"/>
    <lineage>
        <taxon>Bacteria</taxon>
        <taxon>Bacillati</taxon>
        <taxon>Actinomycetota</taxon>
        <taxon>Actinomycetes</taxon>
        <taxon>Mycobacteriales</taxon>
        <taxon>Mycobacteriaceae</taxon>
        <taxon>Mycobacterium</taxon>
    </lineage>
</organism>
<name>A0A1X1VS31_MYCGO</name>
<dbReference type="AlphaFoldDB" id="A0A1X1VS31"/>
<sequence length="744" mass="82840">MANFKMTNERLLVDELNLQLQYDKPITSTGATMTLPAASADLTDWITDSRQFVSQQYADWKQVMADFSASVKETGPKLTRHVETITAQIELLFPMLITSTPPATPASPIATFLRKLLPHNVSDGIAQSVTSRLEKLIPHPPTTKVEVHFTLDVNVREAIRLGLEQLSVELASHGAILAAWHDLWTSADNVKRPVDQIAFRRDTLAAIAQRRNLDVFGPFGLFADLRGLVGNSFDRVQEELDTEAGVQHAPTLTKDKSKEPLWRRLQLCGNVLTREPERADCIVWLRLEPATLPQNEVSHGQVTFYNAAFLTSAIGDPSTAGNFKVSPVELLNLPPAEAAPLRKGDQAWESDWRQAYARVVLPNIEIHAAESRARSLVEALKVANRTEKGSWQTMNGAILFVGRSPSTLLDWGPKEDIPDMYYPDHDRFGYDVEQMAPNKRTLDAGSLHDLEDVIAMDRTLSLAVREGPQATVMAAVRAIEHMNTWTTGGKTYWSDFVSDYFKKAQSRSRVIHFINNFSILAIKWCVNDIKPDAALRQRINQIRSAIESSMGPHTAYDRVAAAGHVVELHKIYADADHRLARGLGELESILETPTSMSRHLDAEGETFDRQLRRLKRLRNCAIHGGPVSEAGCQSVSIFAQTLAYRCLNEALKALLMGATIPTHMEDYREDSLARYDRIQRNGVINDFFLSQPASPSGKTAALNHATPLRILRSTVFGVTVFRVTGAPALRSPFVIDAYSRSRAE</sequence>